<dbReference type="GO" id="GO:0019722">
    <property type="term" value="P:calcium-mediated signaling"/>
    <property type="evidence" value="ECO:0007669"/>
    <property type="project" value="TreeGrafter"/>
</dbReference>
<reference evidence="9" key="1">
    <citation type="submission" date="2025-08" db="UniProtKB">
        <authorList>
            <consortium name="Ensembl"/>
        </authorList>
    </citation>
    <scope>IDENTIFICATION</scope>
</reference>
<reference evidence="9" key="2">
    <citation type="submission" date="2025-09" db="UniProtKB">
        <authorList>
            <consortium name="Ensembl"/>
        </authorList>
    </citation>
    <scope>IDENTIFICATION</scope>
</reference>
<dbReference type="STRING" id="409849.ENSPMGP00000012662"/>
<evidence type="ECO:0000313" key="9">
    <source>
        <dbReference type="Ensembl" id="ENSPMGP00000012662.1"/>
    </source>
</evidence>
<keyword evidence="7" id="KW-0807">Transducer</keyword>
<feature type="domain" description="G-protein coupled receptors family 1 profile" evidence="8">
    <location>
        <begin position="42"/>
        <end position="279"/>
    </location>
</feature>
<accession>A0A3B4A6I1</accession>
<evidence type="ECO:0000256" key="4">
    <source>
        <dbReference type="ARBA" id="ARBA00023040"/>
    </source>
</evidence>
<dbReference type="SUPFAM" id="SSF81321">
    <property type="entry name" value="Family A G protein-coupled receptor-like"/>
    <property type="match status" value="1"/>
</dbReference>
<dbReference type="InterPro" id="IPR000276">
    <property type="entry name" value="GPCR_Rhodpsn"/>
</dbReference>
<dbReference type="GO" id="GO:0019957">
    <property type="term" value="F:C-C chemokine binding"/>
    <property type="evidence" value="ECO:0007669"/>
    <property type="project" value="TreeGrafter"/>
</dbReference>
<dbReference type="PROSITE" id="PS50262">
    <property type="entry name" value="G_PROTEIN_RECEP_F1_2"/>
    <property type="match status" value="1"/>
</dbReference>
<keyword evidence="2" id="KW-0812">Transmembrane</keyword>
<dbReference type="Ensembl" id="ENSPMGT00000013509.1">
    <property type="protein sequence ID" value="ENSPMGP00000012662.1"/>
    <property type="gene ID" value="ENSPMGG00000010439.1"/>
</dbReference>
<keyword evidence="10" id="KW-1185">Reference proteome</keyword>
<dbReference type="AlphaFoldDB" id="A0A3B4A6I1"/>
<dbReference type="GO" id="GO:0016493">
    <property type="term" value="F:C-C chemokine receptor activity"/>
    <property type="evidence" value="ECO:0007669"/>
    <property type="project" value="TreeGrafter"/>
</dbReference>
<name>A0A3B4A6I1_9GOBI</name>
<keyword evidence="5" id="KW-0472">Membrane</keyword>
<dbReference type="GO" id="GO:0007204">
    <property type="term" value="P:positive regulation of cytosolic calcium ion concentration"/>
    <property type="evidence" value="ECO:0007669"/>
    <property type="project" value="TreeGrafter"/>
</dbReference>
<dbReference type="InterPro" id="IPR050119">
    <property type="entry name" value="CCR1-9-like"/>
</dbReference>
<dbReference type="GO" id="GO:0006955">
    <property type="term" value="P:immune response"/>
    <property type="evidence" value="ECO:0007669"/>
    <property type="project" value="TreeGrafter"/>
</dbReference>
<dbReference type="InterPro" id="IPR017452">
    <property type="entry name" value="GPCR_Rhodpsn_7TM"/>
</dbReference>
<dbReference type="GO" id="GO:0060326">
    <property type="term" value="P:cell chemotaxis"/>
    <property type="evidence" value="ECO:0007669"/>
    <property type="project" value="TreeGrafter"/>
</dbReference>
<evidence type="ECO:0000256" key="1">
    <source>
        <dbReference type="ARBA" id="ARBA00004370"/>
    </source>
</evidence>
<protein>
    <recommendedName>
        <fullName evidence="8">G-protein coupled receptors family 1 profile domain-containing protein</fullName>
    </recommendedName>
</protein>
<dbReference type="Pfam" id="PF00001">
    <property type="entry name" value="7tm_1"/>
    <property type="match status" value="1"/>
</dbReference>
<dbReference type="Gene3D" id="1.20.1070.10">
    <property type="entry name" value="Rhodopsin 7-helix transmembrane proteins"/>
    <property type="match status" value="1"/>
</dbReference>
<proteinExistence type="predicted"/>
<evidence type="ECO:0000256" key="2">
    <source>
        <dbReference type="ARBA" id="ARBA00022692"/>
    </source>
</evidence>
<dbReference type="Proteomes" id="UP000261520">
    <property type="component" value="Unplaced"/>
</dbReference>
<evidence type="ECO:0000256" key="5">
    <source>
        <dbReference type="ARBA" id="ARBA00023136"/>
    </source>
</evidence>
<keyword evidence="6" id="KW-0675">Receptor</keyword>
<evidence type="ECO:0000256" key="3">
    <source>
        <dbReference type="ARBA" id="ARBA00022989"/>
    </source>
</evidence>
<sequence>MDLTSANFTNSSTAGPPSSVSGLRTLVPVGLMSLCFLVGFPGNIAVLILRPNWQKLSRLTQWLMMNLALSDLLCLITLPIWIYAVLYNWTLGVTICKMAGFVVHCSISSSVLTITALSVQRYMQVVHPQRCIRFKMRLLILLWLISMVLSIQALMSRQIIKDHHQMSCFTKYNSTQHVAMLLTECFFGFSSFIITACAYIFLHKKLNQAVFFNNPFTFKLVTTIIVTFFVFSMPYLVFNLVMVGGVLSNNLKIVAFYPTGLNFFGGLTFINSSINPLLYAFSAWHGLRSTQDNNTS</sequence>
<evidence type="ECO:0000256" key="6">
    <source>
        <dbReference type="ARBA" id="ARBA00023170"/>
    </source>
</evidence>
<evidence type="ECO:0000256" key="7">
    <source>
        <dbReference type="ARBA" id="ARBA00023224"/>
    </source>
</evidence>
<dbReference type="PANTHER" id="PTHR10489:SF946">
    <property type="entry name" value="LEUKOTRIENE B4 RECEPTOR 1-LIKE"/>
    <property type="match status" value="1"/>
</dbReference>
<evidence type="ECO:0000259" key="8">
    <source>
        <dbReference type="PROSITE" id="PS50262"/>
    </source>
</evidence>
<dbReference type="PRINTS" id="PR00237">
    <property type="entry name" value="GPCRRHODOPSN"/>
</dbReference>
<evidence type="ECO:0000313" key="10">
    <source>
        <dbReference type="Proteomes" id="UP000261520"/>
    </source>
</evidence>
<dbReference type="GO" id="GO:0009897">
    <property type="term" value="C:external side of plasma membrane"/>
    <property type="evidence" value="ECO:0007669"/>
    <property type="project" value="TreeGrafter"/>
</dbReference>
<comment type="subcellular location">
    <subcellularLocation>
        <location evidence="1">Membrane</location>
    </subcellularLocation>
</comment>
<dbReference type="PANTHER" id="PTHR10489">
    <property type="entry name" value="CELL ADHESION MOLECULE"/>
    <property type="match status" value="1"/>
</dbReference>
<organism evidence="9 10">
    <name type="scientific">Periophthalmus magnuspinnatus</name>
    <dbReference type="NCBI Taxonomy" id="409849"/>
    <lineage>
        <taxon>Eukaryota</taxon>
        <taxon>Metazoa</taxon>
        <taxon>Chordata</taxon>
        <taxon>Craniata</taxon>
        <taxon>Vertebrata</taxon>
        <taxon>Euteleostomi</taxon>
        <taxon>Actinopterygii</taxon>
        <taxon>Neopterygii</taxon>
        <taxon>Teleostei</taxon>
        <taxon>Neoteleostei</taxon>
        <taxon>Acanthomorphata</taxon>
        <taxon>Gobiaria</taxon>
        <taxon>Gobiiformes</taxon>
        <taxon>Gobioidei</taxon>
        <taxon>Gobiidae</taxon>
        <taxon>Oxudercinae</taxon>
        <taxon>Periophthalmus</taxon>
    </lineage>
</organism>
<keyword evidence="3" id="KW-1133">Transmembrane helix</keyword>
<keyword evidence="4" id="KW-0297">G-protein coupled receptor</keyword>